<evidence type="ECO:0000256" key="4">
    <source>
        <dbReference type="ARBA" id="ARBA00022692"/>
    </source>
</evidence>
<proteinExistence type="inferred from homology"/>
<dbReference type="OrthoDB" id="5062115at2759"/>
<dbReference type="Pfam" id="PF03137">
    <property type="entry name" value="OATP"/>
    <property type="match status" value="2"/>
</dbReference>
<dbReference type="GO" id="GO:0016323">
    <property type="term" value="C:basolateral plasma membrane"/>
    <property type="evidence" value="ECO:0007669"/>
    <property type="project" value="TreeGrafter"/>
</dbReference>
<keyword evidence="7" id="KW-1015">Disulfide bond</keyword>
<dbReference type="SUPFAM" id="SSF100895">
    <property type="entry name" value="Kazal-type serine protease inhibitors"/>
    <property type="match status" value="1"/>
</dbReference>
<keyword evidence="6 8" id="KW-0472">Membrane</keyword>
<feature type="domain" description="Kazal-like" evidence="9">
    <location>
        <begin position="199"/>
        <end position="256"/>
    </location>
</feature>
<protein>
    <recommendedName>
        <fullName evidence="9">Kazal-like domain-containing protein</fullName>
    </recommendedName>
</protein>
<comment type="subcellular location">
    <subcellularLocation>
        <location evidence="1">Cell membrane</location>
        <topology evidence="1">Multi-pass membrane protein</topology>
    </subcellularLocation>
</comment>
<evidence type="ECO:0000313" key="10">
    <source>
        <dbReference type="EMBL" id="CAD7619731.1"/>
    </source>
</evidence>
<dbReference type="GO" id="GO:0043252">
    <property type="term" value="P:sodium-independent organic anion transport"/>
    <property type="evidence" value="ECO:0007669"/>
    <property type="project" value="TreeGrafter"/>
</dbReference>
<evidence type="ECO:0000256" key="6">
    <source>
        <dbReference type="ARBA" id="ARBA00023136"/>
    </source>
</evidence>
<feature type="transmembrane region" description="Helical" evidence="8">
    <location>
        <begin position="129"/>
        <end position="152"/>
    </location>
</feature>
<feature type="transmembrane region" description="Helical" evidence="8">
    <location>
        <begin position="89"/>
        <end position="109"/>
    </location>
</feature>
<keyword evidence="4 8" id="KW-0812">Transmembrane</keyword>
<evidence type="ECO:0000256" key="5">
    <source>
        <dbReference type="ARBA" id="ARBA00022989"/>
    </source>
</evidence>
<dbReference type="AlphaFoldDB" id="A0A7R9KDL3"/>
<reference evidence="10" key="1">
    <citation type="submission" date="2020-11" db="EMBL/GenBank/DDBJ databases">
        <authorList>
            <person name="Tran Van P."/>
        </authorList>
    </citation>
    <scope>NUCLEOTIDE SEQUENCE</scope>
</reference>
<evidence type="ECO:0000256" key="8">
    <source>
        <dbReference type="SAM" id="Phobius"/>
    </source>
</evidence>
<evidence type="ECO:0000256" key="7">
    <source>
        <dbReference type="ARBA" id="ARBA00023157"/>
    </source>
</evidence>
<accession>A0A7R9KDL3</accession>
<gene>
    <name evidence="10" type="ORF">OSB1V03_LOCUS230</name>
</gene>
<name>A0A7R9KDL3_9ACAR</name>
<evidence type="ECO:0000259" key="9">
    <source>
        <dbReference type="PROSITE" id="PS51465"/>
    </source>
</evidence>
<dbReference type="Proteomes" id="UP000759131">
    <property type="component" value="Unassembled WGS sequence"/>
</dbReference>
<organism evidence="10">
    <name type="scientific">Medioppia subpectinata</name>
    <dbReference type="NCBI Taxonomy" id="1979941"/>
    <lineage>
        <taxon>Eukaryota</taxon>
        <taxon>Metazoa</taxon>
        <taxon>Ecdysozoa</taxon>
        <taxon>Arthropoda</taxon>
        <taxon>Chelicerata</taxon>
        <taxon>Arachnida</taxon>
        <taxon>Acari</taxon>
        <taxon>Acariformes</taxon>
        <taxon>Sarcoptiformes</taxon>
        <taxon>Oribatida</taxon>
        <taxon>Brachypylina</taxon>
        <taxon>Oppioidea</taxon>
        <taxon>Oppiidae</taxon>
        <taxon>Medioppia</taxon>
    </lineage>
</organism>
<keyword evidence="11" id="KW-1185">Reference proteome</keyword>
<dbReference type="PANTHER" id="PTHR11388">
    <property type="entry name" value="ORGANIC ANION TRANSPORTER"/>
    <property type="match status" value="1"/>
</dbReference>
<feature type="transmembrane region" description="Helical" evidence="8">
    <location>
        <begin position="158"/>
        <end position="181"/>
    </location>
</feature>
<feature type="transmembrane region" description="Helical" evidence="8">
    <location>
        <begin position="335"/>
        <end position="356"/>
    </location>
</feature>
<dbReference type="GO" id="GO:0015347">
    <property type="term" value="F:sodium-independent organic anion transmembrane transporter activity"/>
    <property type="evidence" value="ECO:0007669"/>
    <property type="project" value="TreeGrafter"/>
</dbReference>
<comment type="similarity">
    <text evidence="2">Belongs to the organo anion transporter (TC 2.A.60) family.</text>
</comment>
<dbReference type="EMBL" id="CAJPIZ010000037">
    <property type="protein sequence ID" value="CAG2100161.1"/>
    <property type="molecule type" value="Genomic_DNA"/>
</dbReference>
<sequence length="381" mass="42042">MYCLSACLLDPGISDKRDPRWVGAWWIGFVILGTLIFTFSLPLFLFPAEFKTGLVFSNKKDGEKSPQVVVKKRNKDQELSPLLRLVKNPIYMCYVFGTTFRVFGVMGYYTFKPKFLESQYKKSASTANLFSGIVGTVPAAIGLLLGGAYLTYVQPGPLQLTSFITVVELLGTMSYVSALFLGCPQTTYAALPVNNANTYGADLMCNTNCSCPQKFQPICGPDNYTNYFSACFAGCSPQSLISMNGTKQYSDCSCIDSPGVATEGFCEPNCGNNFEILILLGAIAGIIGRPAMAAFIPYPLVYGWVTNTACEVWESKCGKTGNCLVYDSDKFRNRLHGLTLTLYYIGSVFDIIVVLLSKRIKNLYEDEEEEDQESDDNINNK</sequence>
<evidence type="ECO:0000313" key="11">
    <source>
        <dbReference type="Proteomes" id="UP000759131"/>
    </source>
</evidence>
<evidence type="ECO:0000256" key="1">
    <source>
        <dbReference type="ARBA" id="ARBA00004651"/>
    </source>
</evidence>
<feature type="transmembrane region" description="Helical" evidence="8">
    <location>
        <begin position="24"/>
        <end position="46"/>
    </location>
</feature>
<dbReference type="EMBL" id="OC854612">
    <property type="protein sequence ID" value="CAD7619731.1"/>
    <property type="molecule type" value="Genomic_DNA"/>
</dbReference>
<feature type="transmembrane region" description="Helical" evidence="8">
    <location>
        <begin position="276"/>
        <end position="298"/>
    </location>
</feature>
<dbReference type="InterPro" id="IPR036259">
    <property type="entry name" value="MFS_trans_sf"/>
</dbReference>
<dbReference type="PANTHER" id="PTHR11388:SF76">
    <property type="entry name" value="SOLUTE CARRIER ORGANIC ANION TRANSPORTER FAMILY MEMBER"/>
    <property type="match status" value="1"/>
</dbReference>
<dbReference type="PROSITE" id="PS51465">
    <property type="entry name" value="KAZAL_2"/>
    <property type="match status" value="1"/>
</dbReference>
<dbReference type="InterPro" id="IPR004156">
    <property type="entry name" value="OATP"/>
</dbReference>
<keyword evidence="3" id="KW-1003">Cell membrane</keyword>
<dbReference type="InterPro" id="IPR036058">
    <property type="entry name" value="Kazal_dom_sf"/>
</dbReference>
<dbReference type="InterPro" id="IPR002350">
    <property type="entry name" value="Kazal_dom"/>
</dbReference>
<dbReference type="SUPFAM" id="SSF103473">
    <property type="entry name" value="MFS general substrate transporter"/>
    <property type="match status" value="1"/>
</dbReference>
<keyword evidence="5 8" id="KW-1133">Transmembrane helix</keyword>
<dbReference type="Gene3D" id="1.20.1250.20">
    <property type="entry name" value="MFS general substrate transporter like domains"/>
    <property type="match status" value="1"/>
</dbReference>
<evidence type="ECO:0000256" key="2">
    <source>
        <dbReference type="ARBA" id="ARBA00009657"/>
    </source>
</evidence>
<evidence type="ECO:0000256" key="3">
    <source>
        <dbReference type="ARBA" id="ARBA00022475"/>
    </source>
</evidence>